<evidence type="ECO:0000256" key="1">
    <source>
        <dbReference type="SAM" id="MobiDB-lite"/>
    </source>
</evidence>
<accession>A0A8H4PVG3</accession>
<proteinExistence type="predicted"/>
<sequence>MSPHVRLSLMFQPSTAIKHRYTPSNPVSSRRPFHRRGALFTMAGLAHRPDDEPAGPAHQYHHRPRQPQQPPSPHPRDEFDEKQSEPSLDTFNSQATANDCCHVRQADLLPKVRRWSA</sequence>
<protein>
    <submittedName>
        <fullName evidence="2">Uncharacterized protein</fullName>
    </submittedName>
</protein>
<organism evidence="2 3">
    <name type="scientific">Ophiocordyceps sinensis</name>
    <dbReference type="NCBI Taxonomy" id="72228"/>
    <lineage>
        <taxon>Eukaryota</taxon>
        <taxon>Fungi</taxon>
        <taxon>Dikarya</taxon>
        <taxon>Ascomycota</taxon>
        <taxon>Pezizomycotina</taxon>
        <taxon>Sordariomycetes</taxon>
        <taxon>Hypocreomycetidae</taxon>
        <taxon>Hypocreales</taxon>
        <taxon>Ophiocordycipitaceae</taxon>
        <taxon>Ophiocordyceps</taxon>
    </lineage>
</organism>
<dbReference type="EMBL" id="JAAVMX010000003">
    <property type="protein sequence ID" value="KAF4511240.1"/>
    <property type="molecule type" value="Genomic_DNA"/>
</dbReference>
<feature type="region of interest" description="Disordered" evidence="1">
    <location>
        <begin position="43"/>
        <end position="103"/>
    </location>
</feature>
<dbReference type="AlphaFoldDB" id="A0A8H4PVG3"/>
<comment type="caution">
    <text evidence="2">The sequence shown here is derived from an EMBL/GenBank/DDBJ whole genome shotgun (WGS) entry which is preliminary data.</text>
</comment>
<feature type="compositionally biased region" description="Polar residues" evidence="1">
    <location>
        <begin position="85"/>
        <end position="97"/>
    </location>
</feature>
<keyword evidence="3" id="KW-1185">Reference proteome</keyword>
<evidence type="ECO:0000313" key="3">
    <source>
        <dbReference type="Proteomes" id="UP000557566"/>
    </source>
</evidence>
<evidence type="ECO:0000313" key="2">
    <source>
        <dbReference type="EMBL" id="KAF4511240.1"/>
    </source>
</evidence>
<dbReference type="Proteomes" id="UP000557566">
    <property type="component" value="Unassembled WGS sequence"/>
</dbReference>
<feature type="compositionally biased region" description="Basic and acidic residues" evidence="1">
    <location>
        <begin position="74"/>
        <end position="84"/>
    </location>
</feature>
<gene>
    <name evidence="2" type="ORF">G6O67_003057</name>
</gene>
<name>A0A8H4PVG3_9HYPO</name>
<reference evidence="2 3" key="1">
    <citation type="journal article" date="2020" name="Genome Biol. Evol.">
        <title>A new high-quality draft genome assembly of the Chinese cordyceps Ophiocordyceps sinensis.</title>
        <authorList>
            <person name="Shu R."/>
            <person name="Zhang J."/>
            <person name="Meng Q."/>
            <person name="Zhang H."/>
            <person name="Zhou G."/>
            <person name="Li M."/>
            <person name="Wu P."/>
            <person name="Zhao Y."/>
            <person name="Chen C."/>
            <person name="Qin Q."/>
        </authorList>
    </citation>
    <scope>NUCLEOTIDE SEQUENCE [LARGE SCALE GENOMIC DNA]</scope>
    <source>
        <strain evidence="2 3">IOZ07</strain>
    </source>
</reference>